<feature type="domain" description="KIB1-4 beta-propeller" evidence="2">
    <location>
        <begin position="64"/>
        <end position="349"/>
    </location>
</feature>
<dbReference type="InterPro" id="IPR050942">
    <property type="entry name" value="F-box_BR-signaling"/>
</dbReference>
<dbReference type="Pfam" id="PF00646">
    <property type="entry name" value="F-box"/>
    <property type="match status" value="1"/>
</dbReference>
<dbReference type="InterPro" id="IPR001810">
    <property type="entry name" value="F-box_dom"/>
</dbReference>
<dbReference type="PANTHER" id="PTHR44259">
    <property type="entry name" value="OS07G0183000 PROTEIN-RELATED"/>
    <property type="match status" value="1"/>
</dbReference>
<name>A0ABM1VEB2_SOLPN</name>
<organism evidence="3 4">
    <name type="scientific">Solanum pennellii</name>
    <name type="common">Tomato</name>
    <name type="synonym">Lycopersicon pennellii</name>
    <dbReference type="NCBI Taxonomy" id="28526"/>
    <lineage>
        <taxon>Eukaryota</taxon>
        <taxon>Viridiplantae</taxon>
        <taxon>Streptophyta</taxon>
        <taxon>Embryophyta</taxon>
        <taxon>Tracheophyta</taxon>
        <taxon>Spermatophyta</taxon>
        <taxon>Magnoliopsida</taxon>
        <taxon>eudicotyledons</taxon>
        <taxon>Gunneridae</taxon>
        <taxon>Pentapetalae</taxon>
        <taxon>asterids</taxon>
        <taxon>lamiids</taxon>
        <taxon>Solanales</taxon>
        <taxon>Solanaceae</taxon>
        <taxon>Solanoideae</taxon>
        <taxon>Solaneae</taxon>
        <taxon>Solanum</taxon>
        <taxon>Solanum subgen. Lycopersicon</taxon>
    </lineage>
</organism>
<dbReference type="Pfam" id="PF03478">
    <property type="entry name" value="Beta-prop_KIB1-4"/>
    <property type="match status" value="1"/>
</dbReference>
<dbReference type="PANTHER" id="PTHR44259:SF43">
    <property type="entry name" value="DUF295 DOMAIN-CONTAINING PROTEIN"/>
    <property type="match status" value="1"/>
</dbReference>
<gene>
    <name evidence="4" type="primary">LOC114077905</name>
</gene>
<evidence type="ECO:0000313" key="4">
    <source>
        <dbReference type="RefSeq" id="XP_027774080.1"/>
    </source>
</evidence>
<sequence>MAMAELPNYVISHIAKRFEDIEDYIAFRSVCTSWRIAATKDDFDVPRIPLLMLGSKQDDDFRKFYSLSKRKVSSIFLPEAKNVECFSTQGWLFTVANTSLEGEMNLLHPFSRTQIQLPSLKLLLDFHDDDHITTWRYVMKAVLSANPSITRDYVLSLWYESNYCGDKDYFAFWSPGDLNWTHIQPRGSSYVASMIYHKGQFYYLNYAGEVWNFYPNIETNLLLLVELDDDIFDEFEFVKFYLVEVSGALLVVIRFFDINQDKVDLSNGTGISIETNKFKVCEIDIIKGELKEIKNMEDSTIFVGRNEAICIDSSECTGVKPNHIYFTDDCFEFPREEEGGVGRDMGCYNLENGKTESIYPELSTSLICPPTWISPSFIL</sequence>
<proteinExistence type="predicted"/>
<evidence type="ECO:0000259" key="1">
    <source>
        <dbReference type="Pfam" id="PF00646"/>
    </source>
</evidence>
<accession>A0ABM1VEB2</accession>
<feature type="domain" description="F-box" evidence="1">
    <location>
        <begin position="5"/>
        <end position="44"/>
    </location>
</feature>
<dbReference type="Proteomes" id="UP000694930">
    <property type="component" value="Chromosome 7"/>
</dbReference>
<evidence type="ECO:0000313" key="3">
    <source>
        <dbReference type="Proteomes" id="UP000694930"/>
    </source>
</evidence>
<dbReference type="RefSeq" id="XP_027774080.1">
    <property type="nucleotide sequence ID" value="XM_027918279.1"/>
</dbReference>
<reference evidence="3" key="1">
    <citation type="journal article" date="2014" name="Nat. Genet.">
        <title>The genome of the stress-tolerant wild tomato species Solanum pennellii.</title>
        <authorList>
            <person name="Bolger A."/>
            <person name="Scossa F."/>
            <person name="Bolger M.E."/>
            <person name="Lanz C."/>
            <person name="Maumus F."/>
            <person name="Tohge T."/>
            <person name="Quesneville H."/>
            <person name="Alseekh S."/>
            <person name="Sorensen I."/>
            <person name="Lichtenstein G."/>
            <person name="Fich E.A."/>
            <person name="Conte M."/>
            <person name="Keller H."/>
            <person name="Schneeberger K."/>
            <person name="Schwacke R."/>
            <person name="Ofner I."/>
            <person name="Vrebalov J."/>
            <person name="Xu Y."/>
            <person name="Osorio S."/>
            <person name="Aflitos S.A."/>
            <person name="Schijlen E."/>
            <person name="Jimenez-Gomez J.M."/>
            <person name="Ryngajllo M."/>
            <person name="Kimura S."/>
            <person name="Kumar R."/>
            <person name="Koenig D."/>
            <person name="Headland L.R."/>
            <person name="Maloof J.N."/>
            <person name="Sinha N."/>
            <person name="van Ham R.C."/>
            <person name="Lankhorst R.K."/>
            <person name="Mao L."/>
            <person name="Vogel A."/>
            <person name="Arsova B."/>
            <person name="Panstruga R."/>
            <person name="Fei Z."/>
            <person name="Rose J.K."/>
            <person name="Zamir D."/>
            <person name="Carrari F."/>
            <person name="Giovannoni J.J."/>
            <person name="Weigel D."/>
            <person name="Usadel B."/>
            <person name="Fernie A.R."/>
        </authorList>
    </citation>
    <scope>NUCLEOTIDE SEQUENCE [LARGE SCALE GENOMIC DNA]</scope>
    <source>
        <strain evidence="3">cv. LA0716</strain>
    </source>
</reference>
<dbReference type="InterPro" id="IPR005174">
    <property type="entry name" value="KIB1-4_b-propeller"/>
</dbReference>
<dbReference type="GeneID" id="114077905"/>
<keyword evidence="3" id="KW-1185">Reference proteome</keyword>
<evidence type="ECO:0000259" key="2">
    <source>
        <dbReference type="Pfam" id="PF03478"/>
    </source>
</evidence>
<protein>
    <submittedName>
        <fullName evidence="4">F-box protein SKIP23-like</fullName>
    </submittedName>
</protein>
<reference evidence="4" key="2">
    <citation type="submission" date="2025-08" db="UniProtKB">
        <authorList>
            <consortium name="RefSeq"/>
        </authorList>
    </citation>
    <scope>IDENTIFICATION</scope>
</reference>